<gene>
    <name evidence="2" type="ORF">EVAR_6239_1</name>
</gene>
<evidence type="ECO:0000313" key="3">
    <source>
        <dbReference type="Proteomes" id="UP000299102"/>
    </source>
</evidence>
<proteinExistence type="predicted"/>
<reference evidence="2 3" key="1">
    <citation type="journal article" date="2019" name="Commun. Biol.">
        <title>The bagworm genome reveals a unique fibroin gene that provides high tensile strength.</title>
        <authorList>
            <person name="Kono N."/>
            <person name="Nakamura H."/>
            <person name="Ohtoshi R."/>
            <person name="Tomita M."/>
            <person name="Numata K."/>
            <person name="Arakawa K."/>
        </authorList>
    </citation>
    <scope>NUCLEOTIDE SEQUENCE [LARGE SCALE GENOMIC DNA]</scope>
</reference>
<accession>A0A4C1TBI5</accession>
<evidence type="ECO:0000313" key="2">
    <source>
        <dbReference type="EMBL" id="GBP10671.1"/>
    </source>
</evidence>
<name>A0A4C1TBI5_EUMVA</name>
<feature type="region of interest" description="Disordered" evidence="1">
    <location>
        <begin position="17"/>
        <end position="47"/>
    </location>
</feature>
<sequence>MTRICIIEKRNLELSQQTELTSDEREDTNLRQRDENKRVRTDVASDTTDTQCVKRCTPLDEARTGRPPTAVTQENDQAVEKQIRENRGFTRVELERELGIGSAAMQAIFLPYAGRRLATTVIVNVVTKSGTDDSSAPIKLRSGRFVCGQSPNAVPSGSKAIRLPLDHRGFYIHQTHLSHE</sequence>
<organism evidence="2 3">
    <name type="scientific">Eumeta variegata</name>
    <name type="common">Bagworm moth</name>
    <name type="synonym">Eumeta japonica</name>
    <dbReference type="NCBI Taxonomy" id="151549"/>
    <lineage>
        <taxon>Eukaryota</taxon>
        <taxon>Metazoa</taxon>
        <taxon>Ecdysozoa</taxon>
        <taxon>Arthropoda</taxon>
        <taxon>Hexapoda</taxon>
        <taxon>Insecta</taxon>
        <taxon>Pterygota</taxon>
        <taxon>Neoptera</taxon>
        <taxon>Endopterygota</taxon>
        <taxon>Lepidoptera</taxon>
        <taxon>Glossata</taxon>
        <taxon>Ditrysia</taxon>
        <taxon>Tineoidea</taxon>
        <taxon>Psychidae</taxon>
        <taxon>Oiketicinae</taxon>
        <taxon>Eumeta</taxon>
    </lineage>
</organism>
<dbReference type="Proteomes" id="UP000299102">
    <property type="component" value="Unassembled WGS sequence"/>
</dbReference>
<keyword evidence="3" id="KW-1185">Reference proteome</keyword>
<dbReference type="OrthoDB" id="10017160at2759"/>
<dbReference type="EMBL" id="BGZK01000042">
    <property type="protein sequence ID" value="GBP10671.1"/>
    <property type="molecule type" value="Genomic_DNA"/>
</dbReference>
<protein>
    <submittedName>
        <fullName evidence="2">Uncharacterized protein</fullName>
    </submittedName>
</protein>
<evidence type="ECO:0000256" key="1">
    <source>
        <dbReference type="SAM" id="MobiDB-lite"/>
    </source>
</evidence>
<feature type="compositionally biased region" description="Basic and acidic residues" evidence="1">
    <location>
        <begin position="27"/>
        <end position="43"/>
    </location>
</feature>
<dbReference type="AlphaFoldDB" id="A0A4C1TBI5"/>
<comment type="caution">
    <text evidence="2">The sequence shown here is derived from an EMBL/GenBank/DDBJ whole genome shotgun (WGS) entry which is preliminary data.</text>
</comment>